<dbReference type="AlphaFoldDB" id="A0A4R3VMR1"/>
<gene>
    <name evidence="2" type="ORF">EDC17_10756</name>
</gene>
<dbReference type="RefSeq" id="WP_132779228.1">
    <property type="nucleotide sequence ID" value="NZ_SMBZ01000075.1"/>
</dbReference>
<protein>
    <submittedName>
        <fullName evidence="2">Uncharacterized protein</fullName>
    </submittedName>
</protein>
<dbReference type="Proteomes" id="UP000295197">
    <property type="component" value="Unassembled WGS sequence"/>
</dbReference>
<feature type="transmembrane region" description="Helical" evidence="1">
    <location>
        <begin position="80"/>
        <end position="98"/>
    </location>
</feature>
<dbReference type="EMBL" id="SMBZ01000075">
    <property type="protein sequence ID" value="TCV05355.1"/>
    <property type="molecule type" value="Genomic_DNA"/>
</dbReference>
<keyword evidence="1" id="KW-0812">Transmembrane</keyword>
<keyword evidence="1" id="KW-1133">Transmembrane helix</keyword>
<evidence type="ECO:0000256" key="1">
    <source>
        <dbReference type="SAM" id="Phobius"/>
    </source>
</evidence>
<evidence type="ECO:0000313" key="2">
    <source>
        <dbReference type="EMBL" id="TCV05355.1"/>
    </source>
</evidence>
<keyword evidence="3" id="KW-1185">Reference proteome</keyword>
<evidence type="ECO:0000313" key="3">
    <source>
        <dbReference type="Proteomes" id="UP000295197"/>
    </source>
</evidence>
<organism evidence="2 3">
    <name type="scientific">Sphingobacterium alimentarium</name>
    <dbReference type="NCBI Taxonomy" id="797292"/>
    <lineage>
        <taxon>Bacteria</taxon>
        <taxon>Pseudomonadati</taxon>
        <taxon>Bacteroidota</taxon>
        <taxon>Sphingobacteriia</taxon>
        <taxon>Sphingobacteriales</taxon>
        <taxon>Sphingobacteriaceae</taxon>
        <taxon>Sphingobacterium</taxon>
    </lineage>
</organism>
<accession>A0A4R3VMR1</accession>
<dbReference type="OrthoDB" id="705613at2"/>
<reference evidence="2 3" key="1">
    <citation type="submission" date="2019-03" db="EMBL/GenBank/DDBJ databases">
        <title>Genomic Encyclopedia of Type Strains, Phase IV (KMG-IV): sequencing the most valuable type-strain genomes for metagenomic binning, comparative biology and taxonomic classification.</title>
        <authorList>
            <person name="Goeker M."/>
        </authorList>
    </citation>
    <scope>NUCLEOTIDE SEQUENCE [LARGE SCALE GENOMIC DNA]</scope>
    <source>
        <strain evidence="2 3">DSM 22362</strain>
    </source>
</reference>
<keyword evidence="1" id="KW-0472">Membrane</keyword>
<feature type="transmembrane region" description="Helical" evidence="1">
    <location>
        <begin position="57"/>
        <end position="75"/>
    </location>
</feature>
<name>A0A4R3VMR1_9SPHI</name>
<sequence length="201" mass="22714">MIKVIIIVALLAILIFSIVRKLKIFGSLGESSRLNASTETIEIVAPLSLYKSLVQKTLFTVAIGIGLLLITIILASKFKIALIMLPISIYLIAQFFILNNHIKIAKSQHLSYNINSHNLSVQSENNKILNINILNDIKSLQEVKAVQKNNGILFGYYKIITVTNEVVYIPFLISENLQTKPFFEKLQLFNREIETKLFPVI</sequence>
<comment type="caution">
    <text evidence="2">The sequence shown here is derived from an EMBL/GenBank/DDBJ whole genome shotgun (WGS) entry which is preliminary data.</text>
</comment>
<proteinExistence type="predicted"/>